<name>A0A1X7VNN8_AMPQE</name>
<accession>A0A1X7VNN8</accession>
<evidence type="ECO:0000256" key="4">
    <source>
        <dbReference type="ARBA" id="ARBA00022679"/>
    </source>
</evidence>
<dbReference type="Pfam" id="PF00454">
    <property type="entry name" value="PI3_PI4_kinase"/>
    <property type="match status" value="1"/>
</dbReference>
<evidence type="ECO:0000256" key="5">
    <source>
        <dbReference type="ARBA" id="ARBA00022741"/>
    </source>
</evidence>
<dbReference type="GO" id="GO:0005768">
    <property type="term" value="C:endosome"/>
    <property type="evidence" value="ECO:0007669"/>
    <property type="project" value="TreeGrafter"/>
</dbReference>
<dbReference type="EC" id="2.7.1.67" evidence="9"/>
<dbReference type="GO" id="GO:0046854">
    <property type="term" value="P:phosphatidylinositol phosphate biosynthetic process"/>
    <property type="evidence" value="ECO:0007669"/>
    <property type="project" value="UniProtKB-UniRule"/>
</dbReference>
<evidence type="ECO:0000313" key="11">
    <source>
        <dbReference type="EnsemblMetazoa" id="Aqu2.1.41687_001"/>
    </source>
</evidence>
<protein>
    <recommendedName>
        <fullName evidence="9">Phosphatidylinositol 4-kinase type 2</fullName>
        <ecNumber evidence="9">2.7.1.67</ecNumber>
    </recommendedName>
</protein>
<dbReference type="InterPro" id="IPR000403">
    <property type="entry name" value="PI3/4_kinase_cat_dom"/>
</dbReference>
<dbReference type="GO" id="GO:0005765">
    <property type="term" value="C:lysosomal membrane"/>
    <property type="evidence" value="ECO:0007669"/>
    <property type="project" value="TreeGrafter"/>
</dbReference>
<dbReference type="Gene3D" id="1.10.1070.20">
    <property type="match status" value="1"/>
</dbReference>
<keyword evidence="5 9" id="KW-0547">Nucleotide-binding</keyword>
<keyword evidence="6 9" id="KW-0418">Kinase</keyword>
<evidence type="ECO:0000259" key="10">
    <source>
        <dbReference type="PROSITE" id="PS50290"/>
    </source>
</evidence>
<evidence type="ECO:0000256" key="9">
    <source>
        <dbReference type="RuleBase" id="RU367084"/>
    </source>
</evidence>
<dbReference type="GO" id="GO:0004430">
    <property type="term" value="F:1-phosphatidylinositol 4-kinase activity"/>
    <property type="evidence" value="ECO:0007669"/>
    <property type="project" value="UniProtKB-UniRule"/>
</dbReference>
<comment type="subcellular location">
    <subcellularLocation>
        <location evidence="1">Cell membrane</location>
    </subcellularLocation>
    <subcellularLocation>
        <location evidence="9">Membrane</location>
        <topology evidence="9">Peripheral membrane protein</topology>
    </subcellularLocation>
</comment>
<sequence length="449" mass="51480">MAANGSTQITAQNPSISLLQTLHLSSHSELEVDSDGEIEFISESGGHSGGRRNGEKIPLIRGQSSEDDTKLNLFEDPEYSSVIESAEQAINEGVLPERIYQGSSGSYFVHNSNQENIGVFKPKDEEPYGHLNPKWTKWLHKTCCPCCFGRSCLVPNQGYLSEVGASIVDEKLGLNVVPKTKLVYLSSDSFHYHLKDRCVMRIKRGVASLWPNLNMKLQWPRKVGSLQLFVNGYKDASIILDEFKQSPPPPHLQRQLQLQFERLVVLDYIIRNTDRGNDNWLIKYEKPLEGSETDSSNRNGSVKLAAIDNGLAFPYKHPDEWRAYPFYWAWLPLAREPFSENIKEAVLDKLKDLQFVQSMTDEIRAVFSKDKGFDRDIFDKQVAVMRGQILNLTNALEQHKSPWQLVQMPPITIERVRIGRTKRFIQHARRRPGWLFLKLCWPHEGRYLE</sequence>
<feature type="domain" description="PI3K/PI4K catalytic" evidence="10">
    <location>
        <begin position="93"/>
        <end position="415"/>
    </location>
</feature>
<reference evidence="11" key="1">
    <citation type="submission" date="2017-05" db="UniProtKB">
        <authorList>
            <consortium name="EnsemblMetazoa"/>
        </authorList>
    </citation>
    <scope>IDENTIFICATION</scope>
</reference>
<dbReference type="InParanoid" id="A0A1X7VNN8"/>
<proteinExistence type="inferred from homology"/>
<dbReference type="FunCoup" id="A0A1X7VNN8">
    <property type="interactions" value="478"/>
</dbReference>
<organism evidence="11">
    <name type="scientific">Amphimedon queenslandica</name>
    <name type="common">Sponge</name>
    <dbReference type="NCBI Taxonomy" id="400682"/>
    <lineage>
        <taxon>Eukaryota</taxon>
        <taxon>Metazoa</taxon>
        <taxon>Porifera</taxon>
        <taxon>Demospongiae</taxon>
        <taxon>Heteroscleromorpha</taxon>
        <taxon>Haplosclerida</taxon>
        <taxon>Niphatidae</taxon>
        <taxon>Amphimedon</taxon>
    </lineage>
</organism>
<comment type="similarity">
    <text evidence="2 9">Belongs to the PI3/PI4-kinase family. Type II PI4K subfamily.</text>
</comment>
<dbReference type="GO" id="GO:0007032">
    <property type="term" value="P:endosome organization"/>
    <property type="evidence" value="ECO:0007669"/>
    <property type="project" value="TreeGrafter"/>
</dbReference>
<evidence type="ECO:0000256" key="6">
    <source>
        <dbReference type="ARBA" id="ARBA00022777"/>
    </source>
</evidence>
<evidence type="ECO:0000256" key="1">
    <source>
        <dbReference type="ARBA" id="ARBA00004236"/>
    </source>
</evidence>
<dbReference type="STRING" id="400682.A0A1X7VNN8"/>
<dbReference type="AlphaFoldDB" id="A0A1X7VNN8"/>
<evidence type="ECO:0000256" key="8">
    <source>
        <dbReference type="ARBA" id="ARBA00023136"/>
    </source>
</evidence>
<keyword evidence="4 9" id="KW-0808">Transferase</keyword>
<dbReference type="GO" id="GO:0007030">
    <property type="term" value="P:Golgi organization"/>
    <property type="evidence" value="ECO:0007669"/>
    <property type="project" value="TreeGrafter"/>
</dbReference>
<evidence type="ECO:0000256" key="3">
    <source>
        <dbReference type="ARBA" id="ARBA00022475"/>
    </source>
</evidence>
<evidence type="ECO:0000256" key="2">
    <source>
        <dbReference type="ARBA" id="ARBA00008941"/>
    </source>
</evidence>
<dbReference type="PROSITE" id="PS50290">
    <property type="entry name" value="PI3_4_KINASE_3"/>
    <property type="match status" value="1"/>
</dbReference>
<dbReference type="GO" id="GO:0005524">
    <property type="term" value="F:ATP binding"/>
    <property type="evidence" value="ECO:0007669"/>
    <property type="project" value="UniProtKB-UniRule"/>
</dbReference>
<dbReference type="InterPro" id="IPR039756">
    <property type="entry name" value="Lsb6/PI4K2"/>
</dbReference>
<dbReference type="PANTHER" id="PTHR12865:SF1">
    <property type="entry name" value="PHOSPHATIDYLINOSITOL 4-KINASE TYPE 2"/>
    <property type="match status" value="1"/>
</dbReference>
<dbReference type="GO" id="GO:0005886">
    <property type="term" value="C:plasma membrane"/>
    <property type="evidence" value="ECO:0007669"/>
    <property type="project" value="UniProtKB-SubCell"/>
</dbReference>
<comment type="catalytic activity">
    <reaction evidence="9">
        <text>a 1,2-diacyl-sn-glycero-3-phospho-(1D-myo-inositol) + ATP = a 1,2-diacyl-sn-glycero-3-phospho-(1D-myo-inositol 4-phosphate) + ADP + H(+)</text>
        <dbReference type="Rhea" id="RHEA:19877"/>
        <dbReference type="ChEBI" id="CHEBI:15378"/>
        <dbReference type="ChEBI" id="CHEBI:30616"/>
        <dbReference type="ChEBI" id="CHEBI:57880"/>
        <dbReference type="ChEBI" id="CHEBI:58178"/>
        <dbReference type="ChEBI" id="CHEBI:456216"/>
        <dbReference type="EC" id="2.7.1.67"/>
    </reaction>
</comment>
<dbReference type="OrthoDB" id="3349449at2759"/>
<evidence type="ECO:0000256" key="7">
    <source>
        <dbReference type="ARBA" id="ARBA00022840"/>
    </source>
</evidence>
<keyword evidence="8 9" id="KW-0472">Membrane</keyword>
<dbReference type="PANTHER" id="PTHR12865">
    <property type="entry name" value="PHOSPHATIDYLINOSITOL 4-KINASE TYPE-II"/>
    <property type="match status" value="1"/>
</dbReference>
<dbReference type="GO" id="GO:0005802">
    <property type="term" value="C:trans-Golgi network"/>
    <property type="evidence" value="ECO:0007669"/>
    <property type="project" value="TreeGrafter"/>
</dbReference>
<dbReference type="EnsemblMetazoa" id="Aqu2.1.41687_001">
    <property type="protein sequence ID" value="Aqu2.1.41687_001"/>
    <property type="gene ID" value="Aqu2.1.41687"/>
</dbReference>
<keyword evidence="7 9" id="KW-0067">ATP-binding</keyword>
<keyword evidence="3" id="KW-1003">Cell membrane</keyword>